<feature type="region of interest" description="Disordered" evidence="1">
    <location>
        <begin position="84"/>
        <end position="122"/>
    </location>
</feature>
<proteinExistence type="predicted"/>
<accession>A0AAV2HQM8</accession>
<feature type="compositionally biased region" description="Polar residues" evidence="1">
    <location>
        <begin position="390"/>
        <end position="407"/>
    </location>
</feature>
<feature type="compositionally biased region" description="Basic residues" evidence="1">
    <location>
        <begin position="521"/>
        <end position="548"/>
    </location>
</feature>
<dbReference type="AlphaFoldDB" id="A0AAV2HQM8"/>
<feature type="compositionally biased region" description="Basic and acidic residues" evidence="1">
    <location>
        <begin position="92"/>
        <end position="113"/>
    </location>
</feature>
<feature type="region of interest" description="Disordered" evidence="1">
    <location>
        <begin position="374"/>
        <end position="434"/>
    </location>
</feature>
<evidence type="ECO:0000256" key="1">
    <source>
        <dbReference type="SAM" id="MobiDB-lite"/>
    </source>
</evidence>
<feature type="region of interest" description="Disordered" evidence="1">
    <location>
        <begin position="455"/>
        <end position="553"/>
    </location>
</feature>
<name>A0AAV2HQM8_LYMST</name>
<evidence type="ECO:0000313" key="3">
    <source>
        <dbReference type="Proteomes" id="UP001497497"/>
    </source>
</evidence>
<dbReference type="EMBL" id="CAXITT010000193">
    <property type="protein sequence ID" value="CAL1535139.1"/>
    <property type="molecule type" value="Genomic_DNA"/>
</dbReference>
<feature type="compositionally biased region" description="Basic residues" evidence="1">
    <location>
        <begin position="661"/>
        <end position="670"/>
    </location>
</feature>
<feature type="compositionally biased region" description="Basic and acidic residues" evidence="1">
    <location>
        <begin position="483"/>
        <end position="497"/>
    </location>
</feature>
<gene>
    <name evidence="2" type="ORF">GSLYS_00009099001</name>
</gene>
<feature type="compositionally biased region" description="Polar residues" evidence="1">
    <location>
        <begin position="457"/>
        <end position="467"/>
    </location>
</feature>
<sequence>MSETTLLSYESAPTWRNGIHRNLKKLCRLSEERSIRAKRLYKIGDLKRPVSESMGFLTPIQKSKAPVDEPAACLQQRVIDLNIESSGVPRPAPDRSSESPTRNMDDPLKAGERRKFHKSNSSSYHLVKGKGVVSAANLDAGQNLLLCKNLQRPFQNQALSRLRVKAHFQSSKPIEAISQCNHQSGYNQEEHLAEEGQYPLKQSEWSGIEVNGNCNKSEDVRSLTPLICGVNKLPPARHSLQYGQPSLGCGLVKNNHFNVSPMGVKKLACPQNILKSLHTNASKVYKQSENESPNKEDVRLNFNQWLQSLGFDGEKEARSLSGLPSVGGIAKAAAPTPRNKVGGLQVGTCRLKSRQRMENWLGCTEIKGRRHAKRFEQKSSAHVCPDKVQKPTSSARQPMKSTSSPNRDSGMPNRSPRPGSVTPSKDFGQTLPYLSLDQGNASKCNTNNGALAANVARTVTTRSQRANKMSRDSNKCTSRNARQHFENSKDKPTERHQSAPLSCGAGVNTDTAQCTPDKEKRPVKKTPTKASRQSKKTQRPVNKIRPRRGHQEKACRKVGLFTNQVSNCRKPALFMPSPDTLIEEKAFLDQEDGDVNGSAEKGLVESSGYRGQKKKPSEESSDEFLNDEESFLMAKWAELRNLKPPKAFHSKMFSTQDQAAKQKKKKAIKSGRKIVKLRQCSTKKKLATK</sequence>
<evidence type="ECO:0000313" key="2">
    <source>
        <dbReference type="EMBL" id="CAL1535139.1"/>
    </source>
</evidence>
<comment type="caution">
    <text evidence="2">The sequence shown here is derived from an EMBL/GenBank/DDBJ whole genome shotgun (WGS) entry which is preliminary data.</text>
</comment>
<feature type="compositionally biased region" description="Basic and acidic residues" evidence="1">
    <location>
        <begin position="374"/>
        <end position="389"/>
    </location>
</feature>
<reference evidence="2 3" key="1">
    <citation type="submission" date="2024-04" db="EMBL/GenBank/DDBJ databases">
        <authorList>
            <consortium name="Genoscope - CEA"/>
            <person name="William W."/>
        </authorList>
    </citation>
    <scope>NUCLEOTIDE SEQUENCE [LARGE SCALE GENOMIC DNA]</scope>
</reference>
<organism evidence="2 3">
    <name type="scientific">Lymnaea stagnalis</name>
    <name type="common">Great pond snail</name>
    <name type="synonym">Helix stagnalis</name>
    <dbReference type="NCBI Taxonomy" id="6523"/>
    <lineage>
        <taxon>Eukaryota</taxon>
        <taxon>Metazoa</taxon>
        <taxon>Spiralia</taxon>
        <taxon>Lophotrochozoa</taxon>
        <taxon>Mollusca</taxon>
        <taxon>Gastropoda</taxon>
        <taxon>Heterobranchia</taxon>
        <taxon>Euthyneura</taxon>
        <taxon>Panpulmonata</taxon>
        <taxon>Hygrophila</taxon>
        <taxon>Lymnaeoidea</taxon>
        <taxon>Lymnaeidae</taxon>
        <taxon>Lymnaea</taxon>
    </lineage>
</organism>
<feature type="region of interest" description="Disordered" evidence="1">
    <location>
        <begin position="651"/>
        <end position="670"/>
    </location>
</feature>
<keyword evidence="3" id="KW-1185">Reference proteome</keyword>
<dbReference type="Proteomes" id="UP001497497">
    <property type="component" value="Unassembled WGS sequence"/>
</dbReference>
<protein>
    <submittedName>
        <fullName evidence="2">Uncharacterized protein</fullName>
    </submittedName>
</protein>
<feature type="region of interest" description="Disordered" evidence="1">
    <location>
        <begin position="591"/>
        <end position="624"/>
    </location>
</feature>